<proteinExistence type="predicted"/>
<dbReference type="InterPro" id="IPR001789">
    <property type="entry name" value="Sig_transdc_resp-reg_receiver"/>
</dbReference>
<comment type="catalytic activity">
    <reaction evidence="2">
        <text>2 GTP = 3',3'-c-di-GMP + 2 diphosphate</text>
        <dbReference type="Rhea" id="RHEA:24898"/>
        <dbReference type="ChEBI" id="CHEBI:33019"/>
        <dbReference type="ChEBI" id="CHEBI:37565"/>
        <dbReference type="ChEBI" id="CHEBI:58805"/>
        <dbReference type="EC" id="2.7.7.65"/>
    </reaction>
</comment>
<feature type="domain" description="GGDEF" evidence="5">
    <location>
        <begin position="164"/>
        <end position="302"/>
    </location>
</feature>
<feature type="domain" description="Response regulatory" evidence="4">
    <location>
        <begin position="5"/>
        <end position="121"/>
    </location>
</feature>
<dbReference type="GO" id="GO:0052621">
    <property type="term" value="F:diguanylate cyclase activity"/>
    <property type="evidence" value="ECO:0007669"/>
    <property type="project" value="UniProtKB-EC"/>
</dbReference>
<dbReference type="Pfam" id="PF00072">
    <property type="entry name" value="Response_reg"/>
    <property type="match status" value="1"/>
</dbReference>
<dbReference type="EC" id="2.7.7.65" evidence="1"/>
<dbReference type="InterPro" id="IPR011006">
    <property type="entry name" value="CheY-like_superfamily"/>
</dbReference>
<name>A0ABT7SY94_9ALTE</name>
<keyword evidence="6" id="KW-0808">Transferase</keyword>
<evidence type="ECO:0000256" key="3">
    <source>
        <dbReference type="PROSITE-ProRule" id="PRU00169"/>
    </source>
</evidence>
<evidence type="ECO:0000313" key="7">
    <source>
        <dbReference type="Proteomes" id="UP001234343"/>
    </source>
</evidence>
<dbReference type="InterPro" id="IPR029787">
    <property type="entry name" value="Nucleotide_cyclase"/>
</dbReference>
<dbReference type="CDD" id="cd01949">
    <property type="entry name" value="GGDEF"/>
    <property type="match status" value="1"/>
</dbReference>
<dbReference type="SUPFAM" id="SSF55073">
    <property type="entry name" value="Nucleotide cyclase"/>
    <property type="match status" value="1"/>
</dbReference>
<dbReference type="PANTHER" id="PTHR45138">
    <property type="entry name" value="REGULATORY COMPONENTS OF SENSORY TRANSDUCTION SYSTEM"/>
    <property type="match status" value="1"/>
</dbReference>
<evidence type="ECO:0000259" key="4">
    <source>
        <dbReference type="PROSITE" id="PS50110"/>
    </source>
</evidence>
<keyword evidence="6" id="KW-0548">Nucleotidyltransferase</keyword>
<dbReference type="PANTHER" id="PTHR45138:SF9">
    <property type="entry name" value="DIGUANYLATE CYCLASE DGCM-RELATED"/>
    <property type="match status" value="1"/>
</dbReference>
<keyword evidence="3" id="KW-0597">Phosphoprotein</keyword>
<feature type="modified residue" description="4-aspartylphosphate" evidence="3">
    <location>
        <position position="53"/>
    </location>
</feature>
<dbReference type="InterPro" id="IPR000160">
    <property type="entry name" value="GGDEF_dom"/>
</dbReference>
<evidence type="ECO:0000256" key="1">
    <source>
        <dbReference type="ARBA" id="ARBA00012528"/>
    </source>
</evidence>
<evidence type="ECO:0000256" key="2">
    <source>
        <dbReference type="ARBA" id="ARBA00034247"/>
    </source>
</evidence>
<dbReference type="CDD" id="cd17574">
    <property type="entry name" value="REC_OmpR"/>
    <property type="match status" value="1"/>
</dbReference>
<dbReference type="Pfam" id="PF00990">
    <property type="entry name" value="GGDEF"/>
    <property type="match status" value="1"/>
</dbReference>
<evidence type="ECO:0000259" key="5">
    <source>
        <dbReference type="PROSITE" id="PS50887"/>
    </source>
</evidence>
<sequence length="309" mass="34769">MERHQILIVEDDPVNINVLVGTLRDDYTVFIAKTKEKALKLLIEKKIDIVLLDLNLPDGNGLDICKMVRDDRETYSNPAIIVMTGSRDSDDELRSLEYGANDFISKPLHNQILKARIEIQVDLLRKTALLNKLARIDGLTEVANRRAFDESLVREWHRCKRAGQPLSLLLIDVDEFKKYNDAYGHTSGDMCLRQVAKLLIEVFKRASDLVARFGGEEFAVIMPNTDQKDAIALANIALGKMVEKNIPHQTSSVHDVVTFSGGLITTFPVDIDLTAEEIIHQADVQLYNAKKEGRARIMPAFTQQVASVF</sequence>
<organism evidence="6 7">
    <name type="scientific">Alteromonas arenosi</name>
    <dbReference type="NCBI Taxonomy" id="3055817"/>
    <lineage>
        <taxon>Bacteria</taxon>
        <taxon>Pseudomonadati</taxon>
        <taxon>Pseudomonadota</taxon>
        <taxon>Gammaproteobacteria</taxon>
        <taxon>Alteromonadales</taxon>
        <taxon>Alteromonadaceae</taxon>
        <taxon>Alteromonas/Salinimonas group</taxon>
        <taxon>Alteromonas</taxon>
    </lineage>
</organism>
<dbReference type="InterPro" id="IPR050469">
    <property type="entry name" value="Diguanylate_Cyclase"/>
</dbReference>
<dbReference type="PROSITE" id="PS50110">
    <property type="entry name" value="RESPONSE_REGULATORY"/>
    <property type="match status" value="1"/>
</dbReference>
<dbReference type="SUPFAM" id="SSF52172">
    <property type="entry name" value="CheY-like"/>
    <property type="match status" value="1"/>
</dbReference>
<dbReference type="NCBIfam" id="TIGR00254">
    <property type="entry name" value="GGDEF"/>
    <property type="match status" value="1"/>
</dbReference>
<dbReference type="Proteomes" id="UP001234343">
    <property type="component" value="Unassembled WGS sequence"/>
</dbReference>
<dbReference type="EMBL" id="JAUCBP010000007">
    <property type="protein sequence ID" value="MDM7861161.1"/>
    <property type="molecule type" value="Genomic_DNA"/>
</dbReference>
<protein>
    <recommendedName>
        <fullName evidence="1">diguanylate cyclase</fullName>
        <ecNumber evidence="1">2.7.7.65</ecNumber>
    </recommendedName>
</protein>
<dbReference type="Gene3D" id="3.40.50.2300">
    <property type="match status" value="1"/>
</dbReference>
<comment type="caution">
    <text evidence="6">The sequence shown here is derived from an EMBL/GenBank/DDBJ whole genome shotgun (WGS) entry which is preliminary data.</text>
</comment>
<dbReference type="SMART" id="SM00267">
    <property type="entry name" value="GGDEF"/>
    <property type="match status" value="1"/>
</dbReference>
<accession>A0ABT7SY94</accession>
<keyword evidence="7" id="KW-1185">Reference proteome</keyword>
<dbReference type="RefSeq" id="WP_289365545.1">
    <property type="nucleotide sequence ID" value="NZ_JAUCBP010000007.1"/>
</dbReference>
<dbReference type="PROSITE" id="PS50887">
    <property type="entry name" value="GGDEF"/>
    <property type="match status" value="1"/>
</dbReference>
<dbReference type="SMART" id="SM00448">
    <property type="entry name" value="REC"/>
    <property type="match status" value="1"/>
</dbReference>
<gene>
    <name evidence="6" type="ORF">QTP81_11185</name>
</gene>
<reference evidence="6 7" key="1">
    <citation type="submission" date="2023-06" db="EMBL/GenBank/DDBJ databases">
        <title>Alteromonas sp. ASW11-36 isolated from intertidal sand.</title>
        <authorList>
            <person name="Li Y."/>
        </authorList>
    </citation>
    <scope>NUCLEOTIDE SEQUENCE [LARGE SCALE GENOMIC DNA]</scope>
    <source>
        <strain evidence="6 7">ASW11-36</strain>
    </source>
</reference>
<dbReference type="Gene3D" id="3.30.70.270">
    <property type="match status" value="1"/>
</dbReference>
<dbReference type="InterPro" id="IPR043128">
    <property type="entry name" value="Rev_trsase/Diguanyl_cyclase"/>
</dbReference>
<evidence type="ECO:0000313" key="6">
    <source>
        <dbReference type="EMBL" id="MDM7861161.1"/>
    </source>
</evidence>